<dbReference type="EMBL" id="CM023488">
    <property type="protein sequence ID" value="KAH6923819.1"/>
    <property type="molecule type" value="Genomic_DNA"/>
</dbReference>
<evidence type="ECO:0000313" key="2">
    <source>
        <dbReference type="Proteomes" id="UP000821845"/>
    </source>
</evidence>
<sequence length="733" mass="79612">MKCKCHPNKDFNICARECPVMCNEPVRTSCSQECAFGCDCPPGMVRDPRRKNRCVKAVKCSLTCPAHSKFEFCASTCAPKCGRRERSICTTRCQRGGCVCDSGYAEVEHNGEALCVPQGECSRYLKITVPLRPGEHGNIGGGLSSGRVTGAITGARSSECGCLEEPVRGRHQKDRFCRPHLTPLSERRKVRSCVCRPGLVRNSWGDCITKKECLHCKCFRDKDFNVCKRKCPLFCNEPIRASCSQKCVLGCDCAPGTLREPRTKKKCVKTTKCTPRCPPHSRFEVCISTCAPKCGKKQPKFCVTRCQRGGCVCFEGYAEAERDGELVCVPNEQCDRYVQPAVPATPAGYGYNGTVTSSVGNVSGPGSTSRYPSGTFHGTNMEGVSSTYTNQYGEVGGGWPWGVPSSEESMESFENTATKPSDVPIYGTGSGLGSEVTASPGTPANAAVGIGKETNVGEGNVTVNAPVVAKPELPTSETNKHGSVVNTPSNGASAFAAHSARCGCLEKPPKYKTCKDPLCHPRITPDEVKNRHYPCVCRLGAYRNPWGECITLDECKSCGRFLHMSYNLCASECPMTCGEPVPNCSSRLGGFRNPWGHCITLEECRKCSTHPHKSYNLCASECPMTCDQPIPNCSSRCVVGCDCAPGYVRDKVNPEKCVKADCCPPRCPANSKFQLCISNCRRTCDRQQPRKCFTSCTRGGCVCNKGFSELVVAGVTTCVPDFQCPKTQQRRDI</sequence>
<keyword evidence="2" id="KW-1185">Reference proteome</keyword>
<accession>A0ACB7RPL6</accession>
<comment type="caution">
    <text evidence="1">The sequence shown here is derived from an EMBL/GenBank/DDBJ whole genome shotgun (WGS) entry which is preliminary data.</text>
</comment>
<protein>
    <submittedName>
        <fullName evidence="1">Uncharacterized protein</fullName>
    </submittedName>
</protein>
<name>A0ACB7RPL6_HYAAI</name>
<reference evidence="1" key="1">
    <citation type="submission" date="2020-05" db="EMBL/GenBank/DDBJ databases">
        <title>Large-scale comparative analyses of tick genomes elucidate their genetic diversity and vector capacities.</title>
        <authorList>
            <person name="Jia N."/>
            <person name="Wang J."/>
            <person name="Shi W."/>
            <person name="Du L."/>
            <person name="Sun Y."/>
            <person name="Zhan W."/>
            <person name="Jiang J."/>
            <person name="Wang Q."/>
            <person name="Zhang B."/>
            <person name="Ji P."/>
            <person name="Sakyi L.B."/>
            <person name="Cui X."/>
            <person name="Yuan T."/>
            <person name="Jiang B."/>
            <person name="Yang W."/>
            <person name="Lam T.T.-Y."/>
            <person name="Chang Q."/>
            <person name="Ding S."/>
            <person name="Wang X."/>
            <person name="Zhu J."/>
            <person name="Ruan X."/>
            <person name="Zhao L."/>
            <person name="Wei J."/>
            <person name="Que T."/>
            <person name="Du C."/>
            <person name="Cheng J."/>
            <person name="Dai P."/>
            <person name="Han X."/>
            <person name="Huang E."/>
            <person name="Gao Y."/>
            <person name="Liu J."/>
            <person name="Shao H."/>
            <person name="Ye R."/>
            <person name="Li L."/>
            <person name="Wei W."/>
            <person name="Wang X."/>
            <person name="Wang C."/>
            <person name="Yang T."/>
            <person name="Huo Q."/>
            <person name="Li W."/>
            <person name="Guo W."/>
            <person name="Chen H."/>
            <person name="Zhou L."/>
            <person name="Ni X."/>
            <person name="Tian J."/>
            <person name="Zhou Y."/>
            <person name="Sheng Y."/>
            <person name="Liu T."/>
            <person name="Pan Y."/>
            <person name="Xia L."/>
            <person name="Li J."/>
            <person name="Zhao F."/>
            <person name="Cao W."/>
        </authorList>
    </citation>
    <scope>NUCLEOTIDE SEQUENCE</scope>
    <source>
        <strain evidence="1">Hyas-2018</strain>
    </source>
</reference>
<evidence type="ECO:0000313" key="1">
    <source>
        <dbReference type="EMBL" id="KAH6923819.1"/>
    </source>
</evidence>
<proteinExistence type="predicted"/>
<dbReference type="Proteomes" id="UP000821845">
    <property type="component" value="Chromosome 8"/>
</dbReference>
<gene>
    <name evidence="1" type="ORF">HPB50_007539</name>
</gene>
<organism evidence="1 2">
    <name type="scientific">Hyalomma asiaticum</name>
    <name type="common">Tick</name>
    <dbReference type="NCBI Taxonomy" id="266040"/>
    <lineage>
        <taxon>Eukaryota</taxon>
        <taxon>Metazoa</taxon>
        <taxon>Ecdysozoa</taxon>
        <taxon>Arthropoda</taxon>
        <taxon>Chelicerata</taxon>
        <taxon>Arachnida</taxon>
        <taxon>Acari</taxon>
        <taxon>Parasitiformes</taxon>
        <taxon>Ixodida</taxon>
        <taxon>Ixodoidea</taxon>
        <taxon>Ixodidae</taxon>
        <taxon>Hyalomminae</taxon>
        <taxon>Hyalomma</taxon>
    </lineage>
</organism>